<comment type="caution">
    <text evidence="1">The sequence shown here is derived from an EMBL/GenBank/DDBJ whole genome shotgun (WGS) entry which is preliminary data.</text>
</comment>
<proteinExistence type="predicted"/>
<name>A0A409WB87_9AGAR</name>
<sequence>MAFTLKQGVSGVAYHGRDLIGNPVEFRSMYTDWHVMQEKSALAKMIVYALACALNLNDTYPRVQAIVYRASGAFPRCVKVVAQDNGVRRFAFVEGVLRGRFQPRVHGAEITIVDRKGRQHTFFFFFKNHRRLPLNQTISRLCQGATWRGDAAMFRVSVSGTRLINLRSRDRALTDYAVKKCVRSIQQGKRVKIPKRMYFDMIDD</sequence>
<dbReference type="AlphaFoldDB" id="A0A409WB87"/>
<dbReference type="InParanoid" id="A0A409WB87"/>
<evidence type="ECO:0000313" key="1">
    <source>
        <dbReference type="EMBL" id="PPQ75763.1"/>
    </source>
</evidence>
<organism evidence="1 2">
    <name type="scientific">Gymnopilus dilepis</name>
    <dbReference type="NCBI Taxonomy" id="231916"/>
    <lineage>
        <taxon>Eukaryota</taxon>
        <taxon>Fungi</taxon>
        <taxon>Dikarya</taxon>
        <taxon>Basidiomycota</taxon>
        <taxon>Agaricomycotina</taxon>
        <taxon>Agaricomycetes</taxon>
        <taxon>Agaricomycetidae</taxon>
        <taxon>Agaricales</taxon>
        <taxon>Agaricineae</taxon>
        <taxon>Hymenogastraceae</taxon>
        <taxon>Gymnopilus</taxon>
    </lineage>
</organism>
<dbReference type="Proteomes" id="UP000284706">
    <property type="component" value="Unassembled WGS sequence"/>
</dbReference>
<accession>A0A409WB87</accession>
<reference evidence="1 2" key="1">
    <citation type="journal article" date="2018" name="Evol. Lett.">
        <title>Horizontal gene cluster transfer increased hallucinogenic mushroom diversity.</title>
        <authorList>
            <person name="Reynolds H.T."/>
            <person name="Vijayakumar V."/>
            <person name="Gluck-Thaler E."/>
            <person name="Korotkin H.B."/>
            <person name="Matheny P.B."/>
            <person name="Slot J.C."/>
        </authorList>
    </citation>
    <scope>NUCLEOTIDE SEQUENCE [LARGE SCALE GENOMIC DNA]</scope>
    <source>
        <strain evidence="1 2">SRW20</strain>
    </source>
</reference>
<keyword evidence="2" id="KW-1185">Reference proteome</keyword>
<dbReference type="EMBL" id="NHYE01005230">
    <property type="protein sequence ID" value="PPQ75763.1"/>
    <property type="molecule type" value="Genomic_DNA"/>
</dbReference>
<gene>
    <name evidence="1" type="ORF">CVT26_000703</name>
</gene>
<dbReference type="OrthoDB" id="2916406at2759"/>
<dbReference type="STRING" id="231916.A0A409WB87"/>
<evidence type="ECO:0000313" key="2">
    <source>
        <dbReference type="Proteomes" id="UP000284706"/>
    </source>
</evidence>
<protein>
    <submittedName>
        <fullName evidence="1">Uncharacterized protein</fullName>
    </submittedName>
</protein>